<evidence type="ECO:0000313" key="2">
    <source>
        <dbReference type="Proteomes" id="UP000536685"/>
    </source>
</evidence>
<accession>A0A841ASA1</accession>
<dbReference type="Proteomes" id="UP000536685">
    <property type="component" value="Unassembled WGS sequence"/>
</dbReference>
<gene>
    <name evidence="1" type="ORF">HD599_002984</name>
</gene>
<organism evidence="1 2">
    <name type="scientific">Conyzicola lurida</name>
    <dbReference type="NCBI Taxonomy" id="1172621"/>
    <lineage>
        <taxon>Bacteria</taxon>
        <taxon>Bacillati</taxon>
        <taxon>Actinomycetota</taxon>
        <taxon>Actinomycetes</taxon>
        <taxon>Micrococcales</taxon>
        <taxon>Microbacteriaceae</taxon>
        <taxon>Conyzicola</taxon>
    </lineage>
</organism>
<dbReference type="RefSeq" id="WP_184239007.1">
    <property type="nucleotide sequence ID" value="NZ_JACHMJ010000001.1"/>
</dbReference>
<evidence type="ECO:0000313" key="1">
    <source>
        <dbReference type="EMBL" id="MBB5844661.1"/>
    </source>
</evidence>
<sequence length="71" mass="7590">MSGVTTHRIRFGGKQYVLHPSQDVPALKTRLAAAALLGGGFVDFATAGDLQLSLFMSPNIAVWFEESHSGD</sequence>
<dbReference type="AlphaFoldDB" id="A0A841ASA1"/>
<dbReference type="EMBL" id="JACHMJ010000001">
    <property type="protein sequence ID" value="MBB5844661.1"/>
    <property type="molecule type" value="Genomic_DNA"/>
</dbReference>
<keyword evidence="2" id="KW-1185">Reference proteome</keyword>
<name>A0A841ASA1_9MICO</name>
<proteinExistence type="predicted"/>
<protein>
    <submittedName>
        <fullName evidence="1">Uncharacterized protein</fullName>
    </submittedName>
</protein>
<comment type="caution">
    <text evidence="1">The sequence shown here is derived from an EMBL/GenBank/DDBJ whole genome shotgun (WGS) entry which is preliminary data.</text>
</comment>
<reference evidence="1 2" key="1">
    <citation type="submission" date="2020-08" db="EMBL/GenBank/DDBJ databases">
        <title>Sequencing the genomes of 1000 actinobacteria strains.</title>
        <authorList>
            <person name="Klenk H.-P."/>
        </authorList>
    </citation>
    <scope>NUCLEOTIDE SEQUENCE [LARGE SCALE GENOMIC DNA]</scope>
    <source>
        <strain evidence="1 2">DSM 105784</strain>
    </source>
</reference>